<proteinExistence type="predicted"/>
<reference evidence="6" key="1">
    <citation type="submission" date="2008-01" db="EMBL/GenBank/DDBJ databases">
        <title>Complete sequence of chromosome of Caulobacter sp. K31.</title>
        <authorList>
            <consortium name="US DOE Joint Genome Institute"/>
            <person name="Copeland A."/>
            <person name="Lucas S."/>
            <person name="Lapidus A."/>
            <person name="Barry K."/>
            <person name="Glavina del Rio T."/>
            <person name="Dalin E."/>
            <person name="Tice H."/>
            <person name="Pitluck S."/>
            <person name="Bruce D."/>
            <person name="Goodwin L."/>
            <person name="Thompson L.S."/>
            <person name="Brettin T."/>
            <person name="Detter J.C."/>
            <person name="Han C."/>
            <person name="Schmutz J."/>
            <person name="Larimer F."/>
            <person name="Land M."/>
            <person name="Hauser L."/>
            <person name="Kyrpides N."/>
            <person name="Kim E."/>
            <person name="Stephens C."/>
            <person name="Richardson P."/>
        </authorList>
    </citation>
    <scope>NUCLEOTIDE SEQUENCE [LARGE SCALE GENOMIC DNA]</scope>
    <source>
        <strain evidence="6">K31</strain>
    </source>
</reference>
<organism evidence="6">
    <name type="scientific">Caulobacter sp. (strain K31)</name>
    <dbReference type="NCBI Taxonomy" id="366602"/>
    <lineage>
        <taxon>Bacteria</taxon>
        <taxon>Pseudomonadati</taxon>
        <taxon>Pseudomonadota</taxon>
        <taxon>Alphaproteobacteria</taxon>
        <taxon>Caulobacterales</taxon>
        <taxon>Caulobacteraceae</taxon>
        <taxon>Caulobacter</taxon>
    </lineage>
</organism>
<dbReference type="Pfam" id="PF16371">
    <property type="entry name" value="MetallophosN"/>
    <property type="match status" value="1"/>
</dbReference>
<dbReference type="STRING" id="366602.Caul_0969"/>
<gene>
    <name evidence="6" type="ordered locus">Caul_0969</name>
</gene>
<feature type="region of interest" description="Disordered" evidence="1">
    <location>
        <begin position="569"/>
        <end position="605"/>
    </location>
</feature>
<feature type="domain" description="Calcineurin-like phosphoesterase C-terminal" evidence="4">
    <location>
        <begin position="400"/>
        <end position="567"/>
    </location>
</feature>
<dbReference type="Pfam" id="PF16370">
    <property type="entry name" value="MetallophosC"/>
    <property type="match status" value="1"/>
</dbReference>
<dbReference type="Pfam" id="PF00149">
    <property type="entry name" value="Metallophos"/>
    <property type="match status" value="1"/>
</dbReference>
<feature type="signal peptide" evidence="2">
    <location>
        <begin position="1"/>
        <end position="25"/>
    </location>
</feature>
<dbReference type="PANTHER" id="PTHR43143:SF6">
    <property type="entry name" value="BLL3016 PROTEIN"/>
    <property type="match status" value="1"/>
</dbReference>
<dbReference type="Gene3D" id="2.60.40.10">
    <property type="entry name" value="Immunoglobulins"/>
    <property type="match status" value="1"/>
</dbReference>
<dbReference type="PANTHER" id="PTHR43143">
    <property type="entry name" value="METALLOPHOSPHOESTERASE, CALCINEURIN SUPERFAMILY"/>
    <property type="match status" value="1"/>
</dbReference>
<dbReference type="SUPFAM" id="SSF56300">
    <property type="entry name" value="Metallo-dependent phosphatases"/>
    <property type="match status" value="1"/>
</dbReference>
<sequence precursor="true">MTKTSLPIAILWATITCGCAGAAMAGPTPTEGASAPYFARVDVRRDARSDDRTIAGTVFDDANRNGQLDAGERGVAGVKVSNGREVVLTGAKGGYTLPARSDMAVFVIQPSGWRVPTDSRWVPQFAYQHKPAGSPKALRYGGLPPTGPLPSAINFPIIPADADARFECAVLGDVQPASNIEVGYVRDSMVRELLNAKTKPACLLALGDIVSDDLHLIPRTAEVMGAVGVPQWWVQGNHDYDHDADHDIDSSDTWRRLYGPNNYAFEMGRAVFIVLDNVSFPCGEDPREARERPFCKQYYKTYNGRLLPDQMTFIANVLKTTDPTKLVVFAAHIPFVGFDNSESQPHQTDNLGELYALVKGRPALSLTGHSHTLENMAPGDSLAGWTSTVGVSIIPFRHLVAGAVAGDWWGGDYDIDGTPMSLQGDGSPRGYVDFAVNGIDYTLDYRASGLPRDRAMWLSVSTPRFRDWADKIFAWRDAPEETRDPVPPLSVQDLPDVKMLNQADLDGQSWITADVWMGDSTTKVMVSIDGAAPAAMTRTQEMRGEGIRTGSAYSDPFTLQRQLTMARAAIQSRSGDPETQGYVQGRQKRLPPMPPQPRGSRADHSPHIWRYDLPATLSEGPHTAVVTTTRDQGEPARDTLVFEVRHAALKPTFDFDHWNKFKNQ</sequence>
<evidence type="ECO:0000313" key="6">
    <source>
        <dbReference type="EMBL" id="ABZ70099.1"/>
    </source>
</evidence>
<evidence type="ECO:0000259" key="4">
    <source>
        <dbReference type="Pfam" id="PF16370"/>
    </source>
</evidence>
<evidence type="ECO:0000256" key="2">
    <source>
        <dbReference type="SAM" id="SignalP"/>
    </source>
</evidence>
<dbReference type="InterPro" id="IPR032288">
    <property type="entry name" value="Metallophos_C"/>
</dbReference>
<name>B0SWA2_CAUSK</name>
<dbReference type="Gene3D" id="3.60.21.10">
    <property type="match status" value="1"/>
</dbReference>
<dbReference type="GO" id="GO:0016787">
    <property type="term" value="F:hydrolase activity"/>
    <property type="evidence" value="ECO:0007669"/>
    <property type="project" value="InterPro"/>
</dbReference>
<dbReference type="eggNOG" id="COG1409">
    <property type="taxonomic scope" value="Bacteria"/>
</dbReference>
<dbReference type="InterPro" id="IPR004843">
    <property type="entry name" value="Calcineurin-like_PHP"/>
</dbReference>
<dbReference type="AlphaFoldDB" id="B0SWA2"/>
<dbReference type="KEGG" id="cak:Caul_0969"/>
<dbReference type="HOGENOM" id="CLU_016483_1_0_5"/>
<protein>
    <submittedName>
        <fullName evidence="6">Metallophosphoesterase</fullName>
    </submittedName>
</protein>
<feature type="domain" description="Calcineurin-like phosphoesterase N-terminal" evidence="5">
    <location>
        <begin position="66"/>
        <end position="131"/>
    </location>
</feature>
<feature type="chain" id="PRO_5002753151" evidence="2">
    <location>
        <begin position="26"/>
        <end position="664"/>
    </location>
</feature>
<dbReference type="PROSITE" id="PS51257">
    <property type="entry name" value="PROKAR_LIPOPROTEIN"/>
    <property type="match status" value="1"/>
</dbReference>
<evidence type="ECO:0000256" key="1">
    <source>
        <dbReference type="SAM" id="MobiDB-lite"/>
    </source>
</evidence>
<dbReference type="SUPFAM" id="SSF117074">
    <property type="entry name" value="Hypothetical protein PA1324"/>
    <property type="match status" value="1"/>
</dbReference>
<dbReference type="InterPro" id="IPR029052">
    <property type="entry name" value="Metallo-depent_PP-like"/>
</dbReference>
<dbReference type="OrthoDB" id="9784378at2"/>
<evidence type="ECO:0000259" key="3">
    <source>
        <dbReference type="Pfam" id="PF00149"/>
    </source>
</evidence>
<keyword evidence="2" id="KW-0732">Signal</keyword>
<evidence type="ECO:0000259" key="5">
    <source>
        <dbReference type="Pfam" id="PF16371"/>
    </source>
</evidence>
<dbReference type="InterPro" id="IPR032285">
    <property type="entry name" value="Metallophos_N"/>
</dbReference>
<feature type="domain" description="Calcineurin-like phosphoesterase" evidence="3">
    <location>
        <begin position="170"/>
        <end position="372"/>
    </location>
</feature>
<dbReference type="CDD" id="cd00838">
    <property type="entry name" value="MPP_superfamily"/>
    <property type="match status" value="1"/>
</dbReference>
<dbReference type="InterPro" id="IPR051918">
    <property type="entry name" value="STPP_CPPED1"/>
</dbReference>
<accession>B0SWA2</accession>
<dbReference type="InterPro" id="IPR013783">
    <property type="entry name" value="Ig-like_fold"/>
</dbReference>
<dbReference type="EMBL" id="CP000927">
    <property type="protein sequence ID" value="ABZ70099.1"/>
    <property type="molecule type" value="Genomic_DNA"/>
</dbReference>